<dbReference type="GO" id="GO:0004674">
    <property type="term" value="F:protein serine/threonine kinase activity"/>
    <property type="evidence" value="ECO:0007669"/>
    <property type="project" value="UniProtKB-KW"/>
</dbReference>
<dbReference type="Gene3D" id="1.10.10.10">
    <property type="entry name" value="Winged helix-like DNA-binding domain superfamily/Winged helix DNA-binding domain"/>
    <property type="match status" value="1"/>
</dbReference>
<keyword evidence="9" id="KW-0067">ATP-binding</keyword>
<dbReference type="GO" id="GO:0030490">
    <property type="term" value="P:maturation of SSU-rRNA"/>
    <property type="evidence" value="ECO:0007669"/>
    <property type="project" value="TreeGrafter"/>
</dbReference>
<dbReference type="GO" id="GO:0005634">
    <property type="term" value="C:nucleus"/>
    <property type="evidence" value="ECO:0007669"/>
    <property type="project" value="TreeGrafter"/>
</dbReference>
<dbReference type="InterPro" id="IPR036388">
    <property type="entry name" value="WH-like_DNA-bd_sf"/>
</dbReference>
<dbReference type="FunFam" id="1.10.10.10:FF:000053">
    <property type="entry name" value="Serine/threonine-protein kinase RIO2"/>
    <property type="match status" value="1"/>
</dbReference>
<keyword evidence="4" id="KW-0723">Serine/threonine-protein kinase</keyword>
<organism evidence="17 18">
    <name type="scientific">Hanseniaspora guilliermondii</name>
    <dbReference type="NCBI Taxonomy" id="56406"/>
    <lineage>
        <taxon>Eukaryota</taxon>
        <taxon>Fungi</taxon>
        <taxon>Dikarya</taxon>
        <taxon>Ascomycota</taxon>
        <taxon>Saccharomycotina</taxon>
        <taxon>Saccharomycetes</taxon>
        <taxon>Saccharomycodales</taxon>
        <taxon>Saccharomycodaceae</taxon>
        <taxon>Hanseniaspora</taxon>
    </lineage>
</organism>
<dbReference type="OrthoDB" id="10258631at2759"/>
<dbReference type="CDD" id="cd05144">
    <property type="entry name" value="RIO2_C"/>
    <property type="match status" value="1"/>
</dbReference>
<comment type="catalytic activity">
    <reaction evidence="11">
        <text>L-threonyl-[protein] + ATP = O-phospho-L-threonyl-[protein] + ADP + H(+)</text>
        <dbReference type="Rhea" id="RHEA:46608"/>
        <dbReference type="Rhea" id="RHEA-COMP:11060"/>
        <dbReference type="Rhea" id="RHEA-COMP:11605"/>
        <dbReference type="ChEBI" id="CHEBI:15378"/>
        <dbReference type="ChEBI" id="CHEBI:30013"/>
        <dbReference type="ChEBI" id="CHEBI:30616"/>
        <dbReference type="ChEBI" id="CHEBI:61977"/>
        <dbReference type="ChEBI" id="CHEBI:456216"/>
        <dbReference type="EC" id="2.7.11.1"/>
    </reaction>
</comment>
<evidence type="ECO:0000256" key="6">
    <source>
        <dbReference type="ARBA" id="ARBA00022723"/>
    </source>
</evidence>
<dbReference type="VEuPathDB" id="FungiDB:HGUI_03145"/>
<evidence type="ECO:0000256" key="4">
    <source>
        <dbReference type="ARBA" id="ARBA00022527"/>
    </source>
</evidence>
<evidence type="ECO:0000256" key="10">
    <source>
        <dbReference type="ARBA" id="ARBA00022842"/>
    </source>
</evidence>
<dbReference type="SUPFAM" id="SSF56112">
    <property type="entry name" value="Protein kinase-like (PK-like)"/>
    <property type="match status" value="1"/>
</dbReference>
<keyword evidence="8 17" id="KW-0418">Kinase</keyword>
<dbReference type="Proteomes" id="UP000183365">
    <property type="component" value="Unassembled WGS sequence"/>
</dbReference>
<accession>A0A1L0CQZ7</accession>
<feature type="compositionally biased region" description="Acidic residues" evidence="15">
    <location>
        <begin position="395"/>
        <end position="408"/>
    </location>
</feature>
<dbReference type="FunFam" id="3.30.200.20:FF:000052">
    <property type="entry name" value="Serine/threonine-protein kinase RIO2"/>
    <property type="match status" value="1"/>
</dbReference>
<evidence type="ECO:0000313" key="18">
    <source>
        <dbReference type="Proteomes" id="UP000183365"/>
    </source>
</evidence>
<evidence type="ECO:0000256" key="13">
    <source>
        <dbReference type="ARBA" id="ARBA00068353"/>
    </source>
</evidence>
<feature type="region of interest" description="Disordered" evidence="15">
    <location>
        <begin position="366"/>
        <end position="410"/>
    </location>
</feature>
<dbReference type="Gene3D" id="3.30.200.20">
    <property type="entry name" value="Phosphorylase Kinase, domain 1"/>
    <property type="match status" value="1"/>
</dbReference>
<evidence type="ECO:0000256" key="11">
    <source>
        <dbReference type="ARBA" id="ARBA00047899"/>
    </source>
</evidence>
<dbReference type="PANTHER" id="PTHR45852">
    <property type="entry name" value="SER/THR-PROTEIN KINASE RIO2"/>
    <property type="match status" value="1"/>
</dbReference>
<dbReference type="PANTHER" id="PTHR45852:SF1">
    <property type="entry name" value="SERINE_THREONINE-PROTEIN KINASE RIO2"/>
    <property type="match status" value="1"/>
</dbReference>
<evidence type="ECO:0000256" key="12">
    <source>
        <dbReference type="ARBA" id="ARBA00048679"/>
    </source>
</evidence>
<dbReference type="InterPro" id="IPR018934">
    <property type="entry name" value="RIO_dom"/>
</dbReference>
<evidence type="ECO:0000256" key="3">
    <source>
        <dbReference type="ARBA" id="ARBA00012513"/>
    </source>
</evidence>
<evidence type="ECO:0000313" key="17">
    <source>
        <dbReference type="EMBL" id="SGZ40945.1"/>
    </source>
</evidence>
<keyword evidence="18" id="KW-1185">Reference proteome</keyword>
<evidence type="ECO:0000256" key="5">
    <source>
        <dbReference type="ARBA" id="ARBA00022679"/>
    </source>
</evidence>
<evidence type="ECO:0000256" key="8">
    <source>
        <dbReference type="ARBA" id="ARBA00022777"/>
    </source>
</evidence>
<feature type="domain" description="RIO kinase" evidence="16">
    <location>
        <begin position="67"/>
        <end position="307"/>
    </location>
</feature>
<dbReference type="GO" id="GO:0005524">
    <property type="term" value="F:ATP binding"/>
    <property type="evidence" value="ECO:0007669"/>
    <property type="project" value="UniProtKB-KW"/>
</dbReference>
<evidence type="ECO:0000256" key="15">
    <source>
        <dbReference type="SAM" id="MobiDB-lite"/>
    </source>
</evidence>
<dbReference type="SUPFAM" id="SSF46785">
    <property type="entry name" value="Winged helix' DNA-binding domain"/>
    <property type="match status" value="1"/>
</dbReference>
<feature type="compositionally biased region" description="Low complexity" evidence="15">
    <location>
        <begin position="383"/>
        <end position="394"/>
    </location>
</feature>
<dbReference type="Gene3D" id="1.10.510.10">
    <property type="entry name" value="Transferase(Phosphotransferase) domain 1"/>
    <property type="match status" value="1"/>
</dbReference>
<dbReference type="GO" id="GO:0046872">
    <property type="term" value="F:metal ion binding"/>
    <property type="evidence" value="ECO:0007669"/>
    <property type="project" value="UniProtKB-KW"/>
</dbReference>
<dbReference type="EC" id="2.7.11.1" evidence="3"/>
<dbReference type="InterPro" id="IPR036390">
    <property type="entry name" value="WH_DNA-bd_sf"/>
</dbReference>
<keyword evidence="6" id="KW-0479">Metal-binding</keyword>
<dbReference type="InterPro" id="IPR011009">
    <property type="entry name" value="Kinase-like_dom_sf"/>
</dbReference>
<dbReference type="Pfam" id="PF01163">
    <property type="entry name" value="RIO1"/>
    <property type="match status" value="1"/>
</dbReference>
<keyword evidence="7" id="KW-0547">Nucleotide-binding</keyword>
<dbReference type="GO" id="GO:0030688">
    <property type="term" value="C:preribosome, small subunit precursor"/>
    <property type="evidence" value="ECO:0007669"/>
    <property type="project" value="TreeGrafter"/>
</dbReference>
<dbReference type="Pfam" id="PF09202">
    <property type="entry name" value="Rio2_N"/>
    <property type="match status" value="1"/>
</dbReference>
<dbReference type="InterPro" id="IPR015285">
    <property type="entry name" value="RIO2_wHTH_N"/>
</dbReference>
<comment type="similarity">
    <text evidence="2">Belongs to the protein kinase superfamily. RIO-type Ser/Thr kinase family.</text>
</comment>
<comment type="cofactor">
    <cofactor evidence="1">
        <name>Mg(2+)</name>
        <dbReference type="ChEBI" id="CHEBI:18420"/>
    </cofactor>
</comment>
<dbReference type="InterPro" id="IPR000687">
    <property type="entry name" value="RIO_kinase"/>
</dbReference>
<evidence type="ECO:0000256" key="9">
    <source>
        <dbReference type="ARBA" id="ARBA00022840"/>
    </source>
</evidence>
<dbReference type="GO" id="GO:0005829">
    <property type="term" value="C:cytosol"/>
    <property type="evidence" value="ECO:0007669"/>
    <property type="project" value="TreeGrafter"/>
</dbReference>
<evidence type="ECO:0000259" key="16">
    <source>
        <dbReference type="SMART" id="SM00090"/>
    </source>
</evidence>
<evidence type="ECO:0000256" key="1">
    <source>
        <dbReference type="ARBA" id="ARBA00001946"/>
    </source>
</evidence>
<sequence length="433" mass="50486">MKLETSHMRYLTAEDFNVLEGTEKGSINHEIVPTQLIYKLSTMMKSQGGTNRTISDLAKLNLITKVRNAKYDGYKLTYKGMDYLALRTLLANEIIYSIGAIFGVGKESDIYKVSTNKGETRVMKLHRLGRTSFQTVKNNRDYLKKNDQMGTNWMYLSKIAAGKEYEFLSILHQNGFNVPKPFFVSRHALVMELVDGFPMRNLRRHNFKNRSLDKLYTDLMNFIVKLAKNGLIHCDYNEFNIMIKNNVDEDDIDELGFVVIDFPQAISIDHKDAEYYFKRDVDCIKRFFKKKLKYIPNRDESWLDESGFGEGYKYPYPVFHRDIKERVNNLDAQLNASGFHKKHPSEMNKEMEGYLINLRGEKTEIYTSDEEEEYYSDSDYEQYSDNSSESSDYYSSDDSEQSESDDENERIIEALSSGVENLKMDKMGNYILE</sequence>
<evidence type="ECO:0000256" key="2">
    <source>
        <dbReference type="ARBA" id="ARBA00009196"/>
    </source>
</evidence>
<dbReference type="InterPro" id="IPR030484">
    <property type="entry name" value="Rio2"/>
</dbReference>
<name>A0A1L0CQZ7_9ASCO</name>
<gene>
    <name evidence="17" type="ORF">HGUI_03145</name>
</gene>
<keyword evidence="5" id="KW-0808">Transferase</keyword>
<proteinExistence type="inferred from homology"/>
<dbReference type="SMART" id="SM00090">
    <property type="entry name" value="RIO"/>
    <property type="match status" value="1"/>
</dbReference>
<dbReference type="EMBL" id="FQNF01000071">
    <property type="protein sequence ID" value="SGZ40945.1"/>
    <property type="molecule type" value="Genomic_DNA"/>
</dbReference>
<dbReference type="AlphaFoldDB" id="A0A1L0CQZ7"/>
<evidence type="ECO:0000256" key="7">
    <source>
        <dbReference type="ARBA" id="ARBA00022741"/>
    </source>
</evidence>
<keyword evidence="10" id="KW-0460">Magnesium</keyword>
<comment type="catalytic activity">
    <reaction evidence="12">
        <text>L-seryl-[protein] + ATP = O-phospho-L-seryl-[protein] + ADP + H(+)</text>
        <dbReference type="Rhea" id="RHEA:17989"/>
        <dbReference type="Rhea" id="RHEA-COMP:9863"/>
        <dbReference type="Rhea" id="RHEA-COMP:11604"/>
        <dbReference type="ChEBI" id="CHEBI:15378"/>
        <dbReference type="ChEBI" id="CHEBI:29999"/>
        <dbReference type="ChEBI" id="CHEBI:30616"/>
        <dbReference type="ChEBI" id="CHEBI:83421"/>
        <dbReference type="ChEBI" id="CHEBI:456216"/>
        <dbReference type="EC" id="2.7.11.1"/>
    </reaction>
</comment>
<protein>
    <recommendedName>
        <fullName evidence="13">Serine/threonine-protein kinase RIO2</fullName>
        <ecNumber evidence="3">2.7.11.1</ecNumber>
    </recommendedName>
    <alternativeName>
        <fullName evidence="14">Serine/threonine-protein kinase rio2</fullName>
    </alternativeName>
</protein>
<reference evidence="18" key="1">
    <citation type="submission" date="2016-11" db="EMBL/GenBank/DDBJ databases">
        <authorList>
            <person name="Guldener U."/>
        </authorList>
    </citation>
    <scope>NUCLEOTIDE SEQUENCE [LARGE SCALE GENOMIC DNA]</scope>
</reference>
<feature type="compositionally biased region" description="Acidic residues" evidence="15">
    <location>
        <begin position="367"/>
        <end position="382"/>
    </location>
</feature>
<evidence type="ECO:0000256" key="14">
    <source>
        <dbReference type="ARBA" id="ARBA00068837"/>
    </source>
</evidence>